<sequence length="137" mass="15610">MERGNRLRLDLYSQAGQDTLYLIMYMENWNLIGSTPDAAFVTTFKKKAEYLNCRTSDKSFENCAVQAGHGAIISKTYTYMMLEDNPEGQIRILRFNRSEKIVSGDFNFKAVKLYQNGLGDTVEVAGSFTDVCFIPYQ</sequence>
<dbReference type="Proteomes" id="UP000634043">
    <property type="component" value="Unassembled WGS sequence"/>
</dbReference>
<gene>
    <name evidence="1" type="ORF">GCM10011323_35560</name>
</gene>
<reference evidence="2" key="1">
    <citation type="journal article" date="2019" name="Int. J. Syst. Evol. Microbiol.">
        <title>The Global Catalogue of Microorganisms (GCM) 10K type strain sequencing project: providing services to taxonomists for standard genome sequencing and annotation.</title>
        <authorList>
            <consortium name="The Broad Institute Genomics Platform"/>
            <consortium name="The Broad Institute Genome Sequencing Center for Infectious Disease"/>
            <person name="Wu L."/>
            <person name="Ma J."/>
        </authorList>
    </citation>
    <scope>NUCLEOTIDE SEQUENCE [LARGE SCALE GENOMIC DNA]</scope>
    <source>
        <strain evidence="2">CGMCC 1.12749</strain>
    </source>
</reference>
<proteinExistence type="predicted"/>
<protein>
    <recommendedName>
        <fullName evidence="3">Lipocalin-like domain-containing protein</fullName>
    </recommendedName>
</protein>
<comment type="caution">
    <text evidence="1">The sequence shown here is derived from an EMBL/GenBank/DDBJ whole genome shotgun (WGS) entry which is preliminary data.</text>
</comment>
<evidence type="ECO:0008006" key="3">
    <source>
        <dbReference type="Google" id="ProtNLM"/>
    </source>
</evidence>
<evidence type="ECO:0000313" key="2">
    <source>
        <dbReference type="Proteomes" id="UP000634043"/>
    </source>
</evidence>
<dbReference type="EMBL" id="BMFP01000008">
    <property type="protein sequence ID" value="GGG29042.1"/>
    <property type="molecule type" value="Genomic_DNA"/>
</dbReference>
<keyword evidence="2" id="KW-1185">Reference proteome</keyword>
<evidence type="ECO:0000313" key="1">
    <source>
        <dbReference type="EMBL" id="GGG29042.1"/>
    </source>
</evidence>
<name>A0ABQ1WFU0_9BACT</name>
<accession>A0ABQ1WFU0</accession>
<organism evidence="1 2">
    <name type="scientific">Pontibacter amylolyticus</name>
    <dbReference type="NCBI Taxonomy" id="1424080"/>
    <lineage>
        <taxon>Bacteria</taxon>
        <taxon>Pseudomonadati</taxon>
        <taxon>Bacteroidota</taxon>
        <taxon>Cytophagia</taxon>
        <taxon>Cytophagales</taxon>
        <taxon>Hymenobacteraceae</taxon>
        <taxon>Pontibacter</taxon>
    </lineage>
</organism>